<name>A0A919PNM2_9ACTN</name>
<sequence>MQRFDSFLATGSGSGSVELDLDDDTATVRLRSRWMGVDRPERLELRFVHRSRAEHHGVLELTAATADGVPVPPPTGDEALLPLVVEYLRVPSTSVYLHPQSMLTDMGALGYAEWTQRFDLVLLVVEDYAWPEGEPWTQVREALDKAKLETTRD</sequence>
<evidence type="ECO:0000313" key="1">
    <source>
        <dbReference type="EMBL" id="GIG45488.1"/>
    </source>
</evidence>
<accession>A0A919PNM2</accession>
<evidence type="ECO:0000313" key="2">
    <source>
        <dbReference type="Proteomes" id="UP000660611"/>
    </source>
</evidence>
<keyword evidence="2" id="KW-1185">Reference proteome</keyword>
<dbReference type="RefSeq" id="WP_203847295.1">
    <property type="nucleotide sequence ID" value="NZ_BAAAVW010000011.1"/>
</dbReference>
<proteinExistence type="predicted"/>
<comment type="caution">
    <text evidence="1">The sequence shown here is derived from an EMBL/GenBank/DDBJ whole genome shotgun (WGS) entry which is preliminary data.</text>
</comment>
<dbReference type="EMBL" id="BONQ01000053">
    <property type="protein sequence ID" value="GIG45488.1"/>
    <property type="molecule type" value="Genomic_DNA"/>
</dbReference>
<protein>
    <submittedName>
        <fullName evidence="1">Uncharacterized protein</fullName>
    </submittedName>
</protein>
<gene>
    <name evidence="1" type="ORF">Dsi01nite_035290</name>
</gene>
<reference evidence="1" key="1">
    <citation type="submission" date="2021-01" db="EMBL/GenBank/DDBJ databases">
        <title>Whole genome shotgun sequence of Dactylosporangium siamense NBRC 106093.</title>
        <authorList>
            <person name="Komaki H."/>
            <person name="Tamura T."/>
        </authorList>
    </citation>
    <scope>NUCLEOTIDE SEQUENCE</scope>
    <source>
        <strain evidence="1">NBRC 106093</strain>
    </source>
</reference>
<dbReference type="AlphaFoldDB" id="A0A919PNM2"/>
<dbReference type="Proteomes" id="UP000660611">
    <property type="component" value="Unassembled WGS sequence"/>
</dbReference>
<organism evidence="1 2">
    <name type="scientific">Dactylosporangium siamense</name>
    <dbReference type="NCBI Taxonomy" id="685454"/>
    <lineage>
        <taxon>Bacteria</taxon>
        <taxon>Bacillati</taxon>
        <taxon>Actinomycetota</taxon>
        <taxon>Actinomycetes</taxon>
        <taxon>Micromonosporales</taxon>
        <taxon>Micromonosporaceae</taxon>
        <taxon>Dactylosporangium</taxon>
    </lineage>
</organism>